<evidence type="ECO:0000313" key="5">
    <source>
        <dbReference type="Proteomes" id="UP000562982"/>
    </source>
</evidence>
<proteinExistence type="predicted"/>
<reference evidence="3 4" key="1">
    <citation type="submission" date="2018-07" db="EMBL/GenBank/DDBJ databases">
        <title>Genomic Encyclopedia of Type Strains, Phase IV (KMG-IV): sequencing the most valuable type-strain genomes for metagenomic binning, comparative biology and taxonomic classification.</title>
        <authorList>
            <person name="Goeker M."/>
        </authorList>
    </citation>
    <scope>NUCLEOTIDE SEQUENCE [LARGE SCALE GENOMIC DNA]</scope>
    <source>
        <strain evidence="3 4">DSM 5603</strain>
    </source>
</reference>
<reference evidence="2 5" key="2">
    <citation type="submission" date="2020-04" db="EMBL/GenBank/DDBJ databases">
        <title>Description of novel Gluconacetobacter.</title>
        <authorList>
            <person name="Sombolestani A."/>
        </authorList>
    </citation>
    <scope>NUCLEOTIDE SEQUENCE [LARGE SCALE GENOMIC DNA]</scope>
    <source>
        <strain evidence="2 5">LMG 1382</strain>
    </source>
</reference>
<protein>
    <recommendedName>
        <fullName evidence="1">HEPN/Toprim N-terminal domain-containing protein</fullName>
    </recommendedName>
</protein>
<sequence>MGTEINLMVGGISLSYAKNHMGIDFGHLFQEGDQTQRRIEEIDNDNNSENPEKEEDREISGMVFVRTLRRIVPRLELLNHSLDTARMEYEAVIAGSAVPPRDNESSFLTFEDFCLLACRYPISSMSDEYIEDETQDWERAAQGRFAVYADDFSRLPGDQLDNLYYSEGSYFSSYICILSAESMLQVFALNPENLDIEVSWEFGPLVSNGWASIHDFQPNARRPQKVLIATEGSSDTTIIKRSLTIFHPDIADFFNFVDVRNTHHFWSVSSLVKFAEGLMRIDIQNKILFIFDNDVEGRQGFQRLQCLCLPNNMRSMRLPDLDEFSTFPVCGPDGESSADINGRAAAIECYLDLNLPNYGPPKIKWNKRGENVDGWHGVLEFKDSYSRHFNKQTDEVFRDGTYNSAKLQILLDTLIKEAAKISFPV</sequence>
<dbReference type="EMBL" id="JABEQI010000002">
    <property type="protein sequence ID" value="MBB2185506.1"/>
    <property type="molecule type" value="Genomic_DNA"/>
</dbReference>
<dbReference type="Proteomes" id="UP000562982">
    <property type="component" value="Unassembled WGS sequence"/>
</dbReference>
<dbReference type="Proteomes" id="UP000254958">
    <property type="component" value="Unassembled WGS sequence"/>
</dbReference>
<dbReference type="InterPro" id="IPR041487">
    <property type="entry name" value="HEPN/Toprim-NTD1"/>
</dbReference>
<dbReference type="RefSeq" id="WP_141288941.1">
    <property type="nucleotide sequence ID" value="NZ_BJMI01000013.1"/>
</dbReference>
<dbReference type="Pfam" id="PF18871">
    <property type="entry name" value="HEPN_Toprim_N"/>
    <property type="match status" value="1"/>
</dbReference>
<evidence type="ECO:0000313" key="4">
    <source>
        <dbReference type="Proteomes" id="UP000254958"/>
    </source>
</evidence>
<evidence type="ECO:0000313" key="3">
    <source>
        <dbReference type="EMBL" id="RDI39308.1"/>
    </source>
</evidence>
<evidence type="ECO:0000313" key="2">
    <source>
        <dbReference type="EMBL" id="MBB2185506.1"/>
    </source>
</evidence>
<gene>
    <name evidence="3" type="ORF">C7453_10295</name>
    <name evidence="2" type="ORF">HLH32_03740</name>
</gene>
<keyword evidence="4" id="KW-1185">Reference proteome</keyword>
<dbReference type="OrthoDB" id="5141316at2"/>
<organism evidence="3 4">
    <name type="scientific">Gluconacetobacter liquefaciens</name>
    <name type="common">Acetobacter liquefaciens</name>
    <dbReference type="NCBI Taxonomy" id="89584"/>
    <lineage>
        <taxon>Bacteria</taxon>
        <taxon>Pseudomonadati</taxon>
        <taxon>Pseudomonadota</taxon>
        <taxon>Alphaproteobacteria</taxon>
        <taxon>Acetobacterales</taxon>
        <taxon>Acetobacteraceae</taxon>
        <taxon>Gluconacetobacter</taxon>
    </lineage>
</organism>
<comment type="caution">
    <text evidence="3">The sequence shown here is derived from an EMBL/GenBank/DDBJ whole genome shotgun (WGS) entry which is preliminary data.</text>
</comment>
<accession>A0A370G667</accession>
<name>A0A370G667_GLULI</name>
<evidence type="ECO:0000259" key="1">
    <source>
        <dbReference type="Pfam" id="PF18871"/>
    </source>
</evidence>
<dbReference type="EMBL" id="QQAW01000002">
    <property type="protein sequence ID" value="RDI39308.1"/>
    <property type="molecule type" value="Genomic_DNA"/>
</dbReference>
<feature type="domain" description="HEPN/Toprim N-terminal" evidence="1">
    <location>
        <begin position="1"/>
        <end position="222"/>
    </location>
</feature>
<dbReference type="AlphaFoldDB" id="A0A370G667"/>